<accession>A0A2T2NWW8</accession>
<dbReference type="CDD" id="cd00067">
    <property type="entry name" value="GAL4"/>
    <property type="match status" value="2"/>
</dbReference>
<dbReference type="InterPro" id="IPR050815">
    <property type="entry name" value="TF_fung"/>
</dbReference>
<dbReference type="Pfam" id="PF00172">
    <property type="entry name" value="Zn_clus"/>
    <property type="match status" value="2"/>
</dbReference>
<dbReference type="CDD" id="cd12148">
    <property type="entry name" value="fungal_TF_MHR"/>
    <property type="match status" value="1"/>
</dbReference>
<evidence type="ECO:0000259" key="7">
    <source>
        <dbReference type="PROSITE" id="PS50048"/>
    </source>
</evidence>
<dbReference type="AlphaFoldDB" id="A0A2T2NWW8"/>
<evidence type="ECO:0000256" key="4">
    <source>
        <dbReference type="ARBA" id="ARBA00023163"/>
    </source>
</evidence>
<dbReference type="OrthoDB" id="103349at2759"/>
<dbReference type="GO" id="GO:0008270">
    <property type="term" value="F:zinc ion binding"/>
    <property type="evidence" value="ECO:0007669"/>
    <property type="project" value="InterPro"/>
</dbReference>
<feature type="region of interest" description="Disordered" evidence="6">
    <location>
        <begin position="111"/>
        <end position="163"/>
    </location>
</feature>
<evidence type="ECO:0000313" key="9">
    <source>
        <dbReference type="Proteomes" id="UP000240883"/>
    </source>
</evidence>
<dbReference type="GO" id="GO:0000981">
    <property type="term" value="F:DNA-binding transcription factor activity, RNA polymerase II-specific"/>
    <property type="evidence" value="ECO:0007669"/>
    <property type="project" value="InterPro"/>
</dbReference>
<proteinExistence type="predicted"/>
<evidence type="ECO:0000256" key="3">
    <source>
        <dbReference type="ARBA" id="ARBA00023015"/>
    </source>
</evidence>
<dbReference type="InterPro" id="IPR001138">
    <property type="entry name" value="Zn2Cys6_DnaBD"/>
</dbReference>
<dbReference type="InterPro" id="IPR007219">
    <property type="entry name" value="XnlR_reg_dom"/>
</dbReference>
<dbReference type="GO" id="GO:0005634">
    <property type="term" value="C:nucleus"/>
    <property type="evidence" value="ECO:0007669"/>
    <property type="project" value="UniProtKB-SubCell"/>
</dbReference>
<dbReference type="EMBL" id="KZ678132">
    <property type="protein sequence ID" value="PSN69914.1"/>
    <property type="molecule type" value="Genomic_DNA"/>
</dbReference>
<reference evidence="8 9" key="1">
    <citation type="journal article" date="2018" name="Front. Microbiol.">
        <title>Genome-Wide Analysis of Corynespora cassiicola Leaf Fall Disease Putative Effectors.</title>
        <authorList>
            <person name="Lopez D."/>
            <person name="Ribeiro S."/>
            <person name="Label P."/>
            <person name="Fumanal B."/>
            <person name="Venisse J.S."/>
            <person name="Kohler A."/>
            <person name="de Oliveira R.R."/>
            <person name="Labutti K."/>
            <person name="Lipzen A."/>
            <person name="Lail K."/>
            <person name="Bauer D."/>
            <person name="Ohm R.A."/>
            <person name="Barry K.W."/>
            <person name="Spatafora J."/>
            <person name="Grigoriev I.V."/>
            <person name="Martin F.M."/>
            <person name="Pujade-Renaud V."/>
        </authorList>
    </citation>
    <scope>NUCLEOTIDE SEQUENCE [LARGE SCALE GENOMIC DNA]</scope>
    <source>
        <strain evidence="8 9">Philippines</strain>
    </source>
</reference>
<evidence type="ECO:0000256" key="5">
    <source>
        <dbReference type="ARBA" id="ARBA00023242"/>
    </source>
</evidence>
<dbReference type="SUPFAM" id="SSF57701">
    <property type="entry name" value="Zn2/Cys6 DNA-binding domain"/>
    <property type="match status" value="2"/>
</dbReference>
<dbReference type="SMART" id="SM00066">
    <property type="entry name" value="GAL4"/>
    <property type="match status" value="2"/>
</dbReference>
<comment type="subcellular location">
    <subcellularLocation>
        <location evidence="1">Nucleus</location>
    </subcellularLocation>
</comment>
<dbReference type="PROSITE" id="PS00463">
    <property type="entry name" value="ZN2_CY6_FUNGAL_1"/>
    <property type="match status" value="2"/>
</dbReference>
<evidence type="ECO:0000256" key="2">
    <source>
        <dbReference type="ARBA" id="ARBA00022723"/>
    </source>
</evidence>
<organism evidence="8 9">
    <name type="scientific">Corynespora cassiicola Philippines</name>
    <dbReference type="NCBI Taxonomy" id="1448308"/>
    <lineage>
        <taxon>Eukaryota</taxon>
        <taxon>Fungi</taxon>
        <taxon>Dikarya</taxon>
        <taxon>Ascomycota</taxon>
        <taxon>Pezizomycotina</taxon>
        <taxon>Dothideomycetes</taxon>
        <taxon>Pleosporomycetidae</taxon>
        <taxon>Pleosporales</taxon>
        <taxon>Corynesporascaceae</taxon>
        <taxon>Corynespora</taxon>
    </lineage>
</organism>
<keyword evidence="4" id="KW-0804">Transcription</keyword>
<keyword evidence="5" id="KW-0539">Nucleus</keyword>
<feature type="compositionally biased region" description="Basic and acidic residues" evidence="6">
    <location>
        <begin position="135"/>
        <end position="145"/>
    </location>
</feature>
<feature type="domain" description="Zn(2)-C6 fungal-type" evidence="7">
    <location>
        <begin position="13"/>
        <end position="43"/>
    </location>
</feature>
<dbReference type="PANTHER" id="PTHR47338:SF7">
    <property type="entry name" value="ZN(II)2CYS6 TRANSCRIPTION FACTOR (EUROFUNG)"/>
    <property type="match status" value="1"/>
</dbReference>
<feature type="compositionally biased region" description="Polar residues" evidence="6">
    <location>
        <begin position="593"/>
        <end position="611"/>
    </location>
</feature>
<sequence length="722" mass="80590">MQSTKHSRRSPNTCAECRIRKVKCDGRRTVCGGCERLKLSCSFGRNESHAEAIADSELSSARRHKITACTLCHSLKARCDGELPKCKRCQIKQVDCVYPLSRKARSRIREQLRANRSSDPGSGNDAGLTSGPQDDATRREARFMSRDSTAPNPTYASARDVQTMDSSSLDSGLVLRMFESFFQHIHPIPVYSFFHKASLVQRFEAGLLDPGLVLSLVGTASDFLDMGEDMKSLGVDCLSKAESLVMKDIGKPSVIKIQALILIVRHHMRRGRLSNAFMLHSVASRAAYALRLNYEAPKLCFLAQESRRRLMWSLYIVDNTLAGGISDFTLCPANSIHIQLPCQERNFEFDLEQETESLKPTPNRPLPDSIGSLGMYIRLFWFRHRILETTKAAVTGHVDLNTVSDNIGTLAAEFAEFESSLPPSFRFSSKGLELRAYSPRLAPYLLFHVWLRQCNADLYRVALTGLREALREEQIQHLDSGFVEQCRRLCFANARALSEIFRHFPTLKNGCPTMDQDVVAVAYQCARILLYCFRHFGHLLQATEQSVNDCAQQCLKAVESMPSRSVTSNMIKMDIEKLLYRGSSPDNVRETDSSSSSGRMQSTHAAPESATNHLFSRHSMIGSMEITDDSADLAMRNSRTSHNQETTSASTLPFTTDRGLPTHGLIDNSDIAVATDFSISNAFEGAVDELGVDFDAMYSGPLHWFTGFGLGIDQDDIQAIHY</sequence>
<keyword evidence="2" id="KW-0479">Metal-binding</keyword>
<dbReference type="Proteomes" id="UP000240883">
    <property type="component" value="Unassembled WGS sequence"/>
</dbReference>
<feature type="compositionally biased region" description="Polar residues" evidence="6">
    <location>
        <begin position="146"/>
        <end position="155"/>
    </location>
</feature>
<dbReference type="Gene3D" id="4.10.240.10">
    <property type="entry name" value="Zn(2)-C6 fungal-type DNA-binding domain"/>
    <property type="match status" value="2"/>
</dbReference>
<dbReference type="GO" id="GO:0003677">
    <property type="term" value="F:DNA binding"/>
    <property type="evidence" value="ECO:0007669"/>
    <property type="project" value="InterPro"/>
</dbReference>
<feature type="domain" description="Zn(2)-C6 fungal-type" evidence="7">
    <location>
        <begin position="68"/>
        <end position="98"/>
    </location>
</feature>
<dbReference type="STRING" id="1448308.A0A2T2NWW8"/>
<keyword evidence="9" id="KW-1185">Reference proteome</keyword>
<evidence type="ECO:0000313" key="8">
    <source>
        <dbReference type="EMBL" id="PSN69914.1"/>
    </source>
</evidence>
<dbReference type="PROSITE" id="PS50048">
    <property type="entry name" value="ZN2_CY6_FUNGAL_2"/>
    <property type="match status" value="2"/>
</dbReference>
<gene>
    <name evidence="8" type="ORF">BS50DRAFT_618878</name>
</gene>
<evidence type="ECO:0000256" key="6">
    <source>
        <dbReference type="SAM" id="MobiDB-lite"/>
    </source>
</evidence>
<dbReference type="InterPro" id="IPR036864">
    <property type="entry name" value="Zn2-C6_fun-type_DNA-bd_sf"/>
</dbReference>
<evidence type="ECO:0000256" key="1">
    <source>
        <dbReference type="ARBA" id="ARBA00004123"/>
    </source>
</evidence>
<feature type="region of interest" description="Disordered" evidence="6">
    <location>
        <begin position="582"/>
        <end position="611"/>
    </location>
</feature>
<protein>
    <recommendedName>
        <fullName evidence="7">Zn(2)-C6 fungal-type domain-containing protein</fullName>
    </recommendedName>
</protein>
<dbReference type="Pfam" id="PF04082">
    <property type="entry name" value="Fungal_trans"/>
    <property type="match status" value="1"/>
</dbReference>
<name>A0A2T2NWW8_CORCC</name>
<keyword evidence="3" id="KW-0805">Transcription regulation</keyword>
<dbReference type="GO" id="GO:0006351">
    <property type="term" value="P:DNA-templated transcription"/>
    <property type="evidence" value="ECO:0007669"/>
    <property type="project" value="InterPro"/>
</dbReference>
<dbReference type="PANTHER" id="PTHR47338">
    <property type="entry name" value="ZN(II)2CYS6 TRANSCRIPTION FACTOR (EUROFUNG)-RELATED"/>
    <property type="match status" value="1"/>
</dbReference>
<dbReference type="SMART" id="SM00906">
    <property type="entry name" value="Fungal_trans"/>
    <property type="match status" value="1"/>
</dbReference>